<dbReference type="SUPFAM" id="SSF49899">
    <property type="entry name" value="Concanavalin A-like lectins/glucanases"/>
    <property type="match status" value="6"/>
</dbReference>
<gene>
    <name evidence="31" type="ORF">PMEA_00011017</name>
</gene>
<dbReference type="Pfam" id="PF00057">
    <property type="entry name" value="Ldl_recept_a"/>
    <property type="match status" value="2"/>
</dbReference>
<dbReference type="InterPro" id="IPR000859">
    <property type="entry name" value="CUB_dom"/>
</dbReference>
<feature type="domain" description="CUB" evidence="23">
    <location>
        <begin position="1873"/>
        <end position="1985"/>
    </location>
</feature>
<evidence type="ECO:0000313" key="31">
    <source>
        <dbReference type="EMBL" id="CAH3033232.1"/>
    </source>
</evidence>
<feature type="domain" description="Sushi" evidence="28">
    <location>
        <begin position="67"/>
        <end position="125"/>
    </location>
</feature>
<evidence type="ECO:0000256" key="19">
    <source>
        <dbReference type="PROSITE-ProRule" id="PRU00124"/>
    </source>
</evidence>
<keyword evidence="17" id="KW-0325">Glycoprotein</keyword>
<reference evidence="31 32" key="1">
    <citation type="submission" date="2022-05" db="EMBL/GenBank/DDBJ databases">
        <authorList>
            <consortium name="Genoscope - CEA"/>
            <person name="William W."/>
        </authorList>
    </citation>
    <scope>NUCLEOTIDE SEQUENCE [LARGE SCALE GENOMIC DNA]</scope>
</reference>
<feature type="disulfide bond" evidence="19">
    <location>
        <begin position="963"/>
        <end position="975"/>
    </location>
</feature>
<dbReference type="InterPro" id="IPR023415">
    <property type="entry name" value="LDLR_class-A_CS"/>
</dbReference>
<evidence type="ECO:0000259" key="29">
    <source>
        <dbReference type="PROSITE" id="PS51820"/>
    </source>
</evidence>
<comment type="subcellular location">
    <subcellularLocation>
        <location evidence="1">Cell membrane</location>
        <topology evidence="1">Multi-pass membrane protein</topology>
    </subcellularLocation>
</comment>
<sequence length="2828" mass="317114">MHGAAVGSLRLSVDDRNVFEISGEQGSDWIQAQVFVNGSNSKLTFEGRMGAGDQGDLSLDDVSVTISSCSIIPIPPNGTAICSNGNLVGSHCNVTCVAGYYRTGSSTRTCMRSGAWSGTLPSCVRIEIRLVGGSSLTEGRVEVGVNGIWGTICDDNWSLNSATVICKMLGLSNASAAPGDSSFGQGNGKIWLDKVDCTGSETSIIDCSHLGLGASSQCNHHEDAGVICGNITSFEVRLTEGSSPNEGRVEISVNGVWGTVCDDFWSIEDAYVVCRMLGLPQATAATKGQSFGKGTGPIWMDNVQCFGNESSLLYCKRADLGVKDCAHLEDSGVVCGPPSVKTNNIALNMTVNQSNPTAQANAVYAVDGLFNTCVEFSQAVDNWFQVDLSKNFFIHTVHVFLGLKSFQKVFVDIGIESSMNHPVDHSCKETSPLPRKHFRVFRCIPPANGRFVTATMITENVKFVLCEVAVFAFENSLESTGILREVWFKGINSQDDPILKYHPVFKEAADTLSVLKTFHVVTNFSTTYGQRLSTFIQPEASGWYTFYITCEDECELWLTKTDEPTLRDEHDGDNYGELLLKLTTRTGNLIWDGTSKQKSNQIYLSCSMFYLLEGFSKESYRRGHLSVGWSLHNNTSLFERPLIGNRTTWILPGCKRELMFRVKQNIKDITMTFGSTLQISAFYRLCCLGIWCPNSTITLGINVFGQNHTVDNSLTMTCEEKHTDFDVIASVQPGRYGAKVHYSFINESPVRRRHLGYIIVNESVIEECTFDSPLGLCPNWKNGDGKTGEKWRFSSQTNRTGERGNFAYTGGTHNYVILETPPISAGESVPLCLTFSFLMQSKSASNFNVNLKSVHDESEVLLYSLVGYHGNQWSRGQVPWKERQTSKLIFRGFSNGVEEIAIAIGKIKISTNDCEVYPVFSSPGFSCNSDEFECDNGQCVASSLRCDGDLACTDNSDERDCACLSSELKCGNGNCVRVNNLCDGVQHCPDGSDEANCEKTCPEFQCVAGNCIPWYATCKTDDNSCADNSHLSAVCGSSSCPLNNLNCVVHEGKTKRQCSSFRGYCGFENGLCGLSSDISMEFQWSYGSGKTPSLNTGPSSDHTTFSKKGIYIFIEASQRSSGDRARLISDWLIPKEPACLQFWYHMHGRHIGALNILLKTKRSEITVWQQGSRDHGDRWIFAQTTIQNDSPYKFVIEAQVGNGLEGDIALDDLSVIDGSCTHISNQVSPDCDFSEDMCGWTGDPDWKIHGAEKYLFLQSSKELYRKLMSPFIDSIQVRCIRFWFKSEGEYFRRSLKLLVNNSDSNSSSTLWSVDEETPTWTFIQLPLQRAGSKFQVVFLGSKQQNQATIKIDDISFSNEICNETAPSVKCSNYLTLNTADRLVNYSATADKCDDTLDFNRWYRITGAAGTQLPEKQVPFRRCGARYPGWMEGVHPTVEDGVVSRNVCFVLGSTKCRWRLKIKVKNCGEFFVYKLAAPVYCDQRYCGYDGKGGKEHHQHDEWWSWKNEMLHSTWDLFTADKMKRLDDDFNHNRNNSAKKAIEKQESIVISLRVGDESHIDIKNDTPLTAMTLCLWLATKSSLQLEYRVTSDDEKVFGLSLTSKNTLEITFMKNTTIGSNLPVNYGQWYHLCVTWTLSLRQWHVYKDGKAAGVTIKAEPVTTMRAIPGSGRISISLMETSHNPEIFAKISNFNIWSYSMTKDEIIHMSYGCSKDEGDILSWVAVRKKMKEKFQEEKSSICNEHNGPTLVMRGNPVVTGEKTATFVSPWLPKSEKAFGKCLRFKYKMVGRGVKSLKIYQETQYGFERQPIWDDGKGARFSSSLWHYGQTSISTTSIFRLSIVGELDGKPGYLAFGGIVMSHETYCSPQPSTAQKACRQTLAKSFGFIVSPLYPGYYPNNVTCSWHVTTEENRTIRLHFQSFAIEPHPTCANDYVEVRDGGNDWSRTIGKYCGHTYPQVIESSSNTLTIIFRANEAGINTGFKANYTTKPGKRTFCIEGCPRGCTCARLPGSDVKVLVKSDSLVSLPGHYPETTAVVLFGENRISRVNIKDFPRLQFMEYLVLTAKILHRDLSNNVILDMENSPFKKLTALKTLRLNGNFLEQVTRENFIGLSKLHTLDMGSNLLREIRQGVFQELKELKVLGLRSNKIHKIEADAFRGLKNLTFLYLHDNELTNIRRETFSGLHSLQTLFLNGNPLSESDFDPDTFDELTSLKTLKLDQFIICCYAMSTIPNLKCQSPDRAFSTCDDLMKNDGLRMCIWILGLLAFIGNLLVIIWRIRVRDDNKVQSFVLTNLACADFLMGVYLLIIAIQDLQWKGKYFKHDVAWRKGNLCQFAGSLSMLSSEVSVLMLLTITIDRLISVVFALRLQSLSLKSVRIICSCIWIIGIIISFIPWTGISYFHDKFHSFGFFGSSAVCLPLQFSEDKPAGWEYATAFFIVLNSVVLLCILTAYALIFWTALTLINSSSVKHLKAESTRARRLFFIVLTDFLCWMPVIIIGILSLSGNFHDPKHEAKVWIAVFVLPVNSAINPILYTFSTLGVRRKLRSAFNKRFGGKFSCGNCYQREPTESLSMQDTVVSEYRHMESVESPRRKLHILEKATGFYQDDDVFYLIAKEMTKGNNFKVLLKCFSWRKRSTFENELEVYKCLPQSAVRNDIPALQWYSEANVLEISCANEDVPRPNENMSLLCYKYVSGISLSNFMEKNRTSICLTLVYQFALDIIKTLEYLHENGLNHNGITPANILLTENPGIPQWQARLMNFDRACKGPSHANDVRSFGDLLQEMAQRCNDDNQQIQELLDSFPISAREANATAVMVRLLLEKAWGEFFMETRL</sequence>
<evidence type="ECO:0000256" key="7">
    <source>
        <dbReference type="ARBA" id="ARBA00022729"/>
    </source>
</evidence>
<dbReference type="GO" id="GO:0046872">
    <property type="term" value="F:metal ion binding"/>
    <property type="evidence" value="ECO:0007669"/>
    <property type="project" value="UniProtKB-KW"/>
</dbReference>
<keyword evidence="4" id="KW-0645">Protease</keyword>
<feature type="transmembrane region" description="Helical" evidence="22">
    <location>
        <begin position="2476"/>
        <end position="2499"/>
    </location>
</feature>
<keyword evidence="15 20" id="KW-1015">Disulfide bond</keyword>
<dbReference type="FunFam" id="3.10.250.10:FF:000011">
    <property type="entry name" value="Scavenger receptor class A member 5"/>
    <property type="match status" value="1"/>
</dbReference>
<feature type="domain" description="MAM" evidence="25">
    <location>
        <begin position="1229"/>
        <end position="1363"/>
    </location>
</feature>
<feature type="domain" description="MAM" evidence="25">
    <location>
        <begin position="18"/>
        <end position="71"/>
    </location>
</feature>
<dbReference type="Pfam" id="PF07714">
    <property type="entry name" value="PK_Tyr_Ser-Thr"/>
    <property type="match status" value="1"/>
</dbReference>
<dbReference type="Gene3D" id="3.10.250.10">
    <property type="entry name" value="SRCR-like domain"/>
    <property type="match status" value="2"/>
</dbReference>
<feature type="disulfide bond" evidence="19">
    <location>
        <begin position="982"/>
        <end position="997"/>
    </location>
</feature>
<dbReference type="SUPFAM" id="SSF52058">
    <property type="entry name" value="L domain-like"/>
    <property type="match status" value="1"/>
</dbReference>
<feature type="domain" description="MAM" evidence="25">
    <location>
        <begin position="1709"/>
        <end position="1864"/>
    </location>
</feature>
<dbReference type="SUPFAM" id="SSF57535">
    <property type="entry name" value="Complement control module/SCR domain"/>
    <property type="match status" value="1"/>
</dbReference>
<dbReference type="GO" id="GO:0007189">
    <property type="term" value="P:adenylate cyclase-activating G protein-coupled receptor signaling pathway"/>
    <property type="evidence" value="ECO:0007669"/>
    <property type="project" value="TreeGrafter"/>
</dbReference>
<dbReference type="PROSITE" id="PS51828">
    <property type="entry name" value="PTX_2"/>
    <property type="match status" value="1"/>
</dbReference>
<evidence type="ECO:0000256" key="20">
    <source>
        <dbReference type="PROSITE-ProRule" id="PRU00196"/>
    </source>
</evidence>
<keyword evidence="12 22" id="KW-1133">Transmembrane helix</keyword>
<dbReference type="PRINTS" id="PR00237">
    <property type="entry name" value="GPCRRHODOPSN"/>
</dbReference>
<dbReference type="InterPro" id="IPR017452">
    <property type="entry name" value="GPCR_Rhodpsn_7TM"/>
</dbReference>
<dbReference type="InterPro" id="IPR032675">
    <property type="entry name" value="LRR_dom_sf"/>
</dbReference>
<feature type="disulfide bond" evidence="21">
    <location>
        <begin position="96"/>
        <end position="123"/>
    </location>
</feature>
<dbReference type="InterPro" id="IPR000436">
    <property type="entry name" value="Sushi_SCR_CCP_dom"/>
</dbReference>
<feature type="domain" description="PA14" evidence="29">
    <location>
        <begin position="477"/>
        <end position="647"/>
    </location>
</feature>
<feature type="disulfide bond" evidence="19">
    <location>
        <begin position="970"/>
        <end position="988"/>
    </location>
</feature>
<feature type="transmembrane region" description="Helical" evidence="22">
    <location>
        <begin position="2255"/>
        <end position="2274"/>
    </location>
</feature>
<evidence type="ECO:0000256" key="16">
    <source>
        <dbReference type="ARBA" id="ARBA00023170"/>
    </source>
</evidence>
<evidence type="ECO:0000256" key="5">
    <source>
        <dbReference type="ARBA" id="ARBA00022692"/>
    </source>
</evidence>
<dbReference type="SUPFAM" id="SSF49854">
    <property type="entry name" value="Spermadhesin, CUB domain"/>
    <property type="match status" value="1"/>
</dbReference>
<evidence type="ECO:0000256" key="14">
    <source>
        <dbReference type="ARBA" id="ARBA00023136"/>
    </source>
</evidence>
<feature type="disulfide bond" evidence="19">
    <location>
        <begin position="927"/>
        <end position="939"/>
    </location>
</feature>
<dbReference type="InterPro" id="IPR000998">
    <property type="entry name" value="MAM_dom"/>
</dbReference>
<dbReference type="PRINTS" id="PR00258">
    <property type="entry name" value="SPERACTRCPTR"/>
</dbReference>
<dbReference type="Gene3D" id="4.10.400.10">
    <property type="entry name" value="Low-density Lipoprotein Receptor"/>
    <property type="match status" value="2"/>
</dbReference>
<evidence type="ECO:0000256" key="13">
    <source>
        <dbReference type="ARBA" id="ARBA00023040"/>
    </source>
</evidence>
<dbReference type="GO" id="GO:0006508">
    <property type="term" value="P:proteolysis"/>
    <property type="evidence" value="ECO:0007669"/>
    <property type="project" value="UniProtKB-KW"/>
</dbReference>
<evidence type="ECO:0000256" key="9">
    <source>
        <dbReference type="ARBA" id="ARBA00022801"/>
    </source>
</evidence>
<dbReference type="Gene3D" id="1.10.510.10">
    <property type="entry name" value="Transferase(Phosphotransferase) domain 1"/>
    <property type="match status" value="1"/>
</dbReference>
<comment type="caution">
    <text evidence="31">The sequence shown here is derived from an EMBL/GenBank/DDBJ whole genome shotgun (WGS) entry which is preliminary data.</text>
</comment>
<feature type="transmembrane region" description="Helical" evidence="22">
    <location>
        <begin position="2427"/>
        <end position="2455"/>
    </location>
</feature>
<dbReference type="InterPro" id="IPR036772">
    <property type="entry name" value="SRCR-like_dom_sf"/>
</dbReference>
<dbReference type="Gene3D" id="2.60.120.200">
    <property type="match status" value="6"/>
</dbReference>
<evidence type="ECO:0000259" key="24">
    <source>
        <dbReference type="PROSITE" id="PS50011"/>
    </source>
</evidence>
<dbReference type="GO" id="GO:0008236">
    <property type="term" value="F:serine-type peptidase activity"/>
    <property type="evidence" value="ECO:0007669"/>
    <property type="project" value="UniProtKB-KW"/>
</dbReference>
<dbReference type="SMART" id="SM00042">
    <property type="entry name" value="CUB"/>
    <property type="match status" value="1"/>
</dbReference>
<feature type="domain" description="SRCR" evidence="27">
    <location>
        <begin position="128"/>
        <end position="229"/>
    </location>
</feature>
<name>A0AAU9VNW3_9CNID</name>
<keyword evidence="8" id="KW-0677">Repeat</keyword>
<evidence type="ECO:0000259" key="30">
    <source>
        <dbReference type="PROSITE" id="PS51828"/>
    </source>
</evidence>
<feature type="disulfide bond" evidence="19">
    <location>
        <begin position="946"/>
        <end position="961"/>
    </location>
</feature>
<keyword evidence="21" id="KW-0768">Sushi</keyword>
<dbReference type="GO" id="GO:0009755">
    <property type="term" value="P:hormone-mediated signaling pathway"/>
    <property type="evidence" value="ECO:0007669"/>
    <property type="project" value="TreeGrafter"/>
</dbReference>
<dbReference type="PROSITE" id="PS50011">
    <property type="entry name" value="PROTEIN_KINASE_DOM"/>
    <property type="match status" value="1"/>
</dbReference>
<dbReference type="PROSITE" id="PS01180">
    <property type="entry name" value="CUB"/>
    <property type="match status" value="1"/>
</dbReference>
<dbReference type="Pfam" id="PF23283">
    <property type="entry name" value="D8C_UMOD"/>
    <property type="match status" value="1"/>
</dbReference>
<feature type="transmembrane region" description="Helical" evidence="22">
    <location>
        <begin position="2511"/>
        <end position="2531"/>
    </location>
</feature>
<evidence type="ECO:0000256" key="3">
    <source>
        <dbReference type="ARBA" id="ARBA00022614"/>
    </source>
</evidence>
<evidence type="ECO:0000313" key="32">
    <source>
        <dbReference type="Proteomes" id="UP001159428"/>
    </source>
</evidence>
<feature type="disulfide bond" evidence="20">
    <location>
        <begin position="274"/>
        <end position="335"/>
    </location>
</feature>
<feature type="disulfide bond" evidence="20">
    <location>
        <begin position="305"/>
        <end position="315"/>
    </location>
</feature>
<dbReference type="InterPro" id="IPR000276">
    <property type="entry name" value="GPCR_Rhodpsn"/>
</dbReference>
<dbReference type="InterPro" id="IPR001245">
    <property type="entry name" value="Ser-Thr/Tyr_kinase_cat_dom"/>
</dbReference>
<dbReference type="SUPFAM" id="SSF56112">
    <property type="entry name" value="Protein kinase-like (PK-like)"/>
    <property type="match status" value="1"/>
</dbReference>
<dbReference type="Gene3D" id="1.20.1070.10">
    <property type="entry name" value="Rhodopsin 7-helix transmembrane proteins"/>
    <property type="match status" value="1"/>
</dbReference>
<dbReference type="InterPro" id="IPR008979">
    <property type="entry name" value="Galactose-bd-like_sf"/>
</dbReference>
<evidence type="ECO:0000256" key="2">
    <source>
        <dbReference type="ARBA" id="ARBA00022475"/>
    </source>
</evidence>
<evidence type="ECO:0000256" key="11">
    <source>
        <dbReference type="ARBA" id="ARBA00022837"/>
    </source>
</evidence>
<dbReference type="SMART" id="SM00607">
    <property type="entry name" value="FTP"/>
    <property type="match status" value="1"/>
</dbReference>
<dbReference type="CDD" id="cd06263">
    <property type="entry name" value="MAM"/>
    <property type="match status" value="1"/>
</dbReference>
<dbReference type="FunFam" id="3.10.250.10:FF:000006">
    <property type="entry name" value="neurotrypsin isoform X2"/>
    <property type="match status" value="1"/>
</dbReference>
<dbReference type="Gene3D" id="2.10.70.10">
    <property type="entry name" value="Complement Module, domain 1"/>
    <property type="match status" value="1"/>
</dbReference>
<dbReference type="EMBL" id="CALNXJ010000002">
    <property type="protein sequence ID" value="CAH3033232.1"/>
    <property type="molecule type" value="Genomic_DNA"/>
</dbReference>
<evidence type="ECO:0000256" key="18">
    <source>
        <dbReference type="ARBA" id="ARBA00023224"/>
    </source>
</evidence>
<dbReference type="PROSITE" id="PS50287">
    <property type="entry name" value="SRCR_2"/>
    <property type="match status" value="2"/>
</dbReference>
<evidence type="ECO:0000259" key="28">
    <source>
        <dbReference type="PROSITE" id="PS50923"/>
    </source>
</evidence>
<accession>A0AAU9VNW3</accession>
<keyword evidence="3" id="KW-0433">Leucine-rich repeat</keyword>
<dbReference type="PROSITE" id="PS50262">
    <property type="entry name" value="G_PROTEIN_RECEP_F1_2"/>
    <property type="match status" value="1"/>
</dbReference>
<dbReference type="InterPro" id="IPR035976">
    <property type="entry name" value="Sushi/SCR/CCP_sf"/>
</dbReference>
<evidence type="ECO:0000256" key="4">
    <source>
        <dbReference type="ARBA" id="ARBA00022670"/>
    </source>
</evidence>
<evidence type="ECO:0000256" key="12">
    <source>
        <dbReference type="ARBA" id="ARBA00022989"/>
    </source>
</evidence>
<dbReference type="PROSITE" id="PS50068">
    <property type="entry name" value="LDLRA_2"/>
    <property type="match status" value="2"/>
</dbReference>
<dbReference type="InterPro" id="IPR036055">
    <property type="entry name" value="LDL_receptor-like_sf"/>
</dbReference>
<keyword evidence="10" id="KW-0720">Serine protease</keyword>
<feature type="domain" description="Pentraxin (PTX)" evidence="30">
    <location>
        <begin position="1543"/>
        <end position="1738"/>
    </location>
</feature>
<dbReference type="Proteomes" id="UP001159428">
    <property type="component" value="Unassembled WGS sequence"/>
</dbReference>
<evidence type="ECO:0000259" key="27">
    <source>
        <dbReference type="PROSITE" id="PS50287"/>
    </source>
</evidence>
<dbReference type="PROSITE" id="PS51820">
    <property type="entry name" value="PA14"/>
    <property type="match status" value="1"/>
</dbReference>
<keyword evidence="16" id="KW-0675">Receptor</keyword>
<dbReference type="Pfam" id="PF00629">
    <property type="entry name" value="MAM"/>
    <property type="match status" value="4"/>
</dbReference>
<dbReference type="CDD" id="cd00033">
    <property type="entry name" value="CCP"/>
    <property type="match status" value="1"/>
</dbReference>
<dbReference type="InterPro" id="IPR001190">
    <property type="entry name" value="SRCR"/>
</dbReference>
<dbReference type="SMART" id="SM00032">
    <property type="entry name" value="CCP"/>
    <property type="match status" value="1"/>
</dbReference>
<dbReference type="CDD" id="cd00041">
    <property type="entry name" value="CUB"/>
    <property type="match status" value="1"/>
</dbReference>
<dbReference type="InterPro" id="IPR006585">
    <property type="entry name" value="FTP1"/>
</dbReference>
<dbReference type="SUPFAM" id="SSF56487">
    <property type="entry name" value="SRCR-like"/>
    <property type="match status" value="2"/>
</dbReference>
<keyword evidence="11" id="KW-0106">Calcium</keyword>
<dbReference type="GO" id="GO:0008528">
    <property type="term" value="F:G protein-coupled peptide receptor activity"/>
    <property type="evidence" value="ECO:0007669"/>
    <property type="project" value="TreeGrafter"/>
</dbReference>
<feature type="transmembrane region" description="Helical" evidence="22">
    <location>
        <begin position="2286"/>
        <end position="2306"/>
    </location>
</feature>
<dbReference type="PRINTS" id="PR00020">
    <property type="entry name" value="MAMDOMAIN"/>
</dbReference>
<dbReference type="Gene3D" id="2.60.120.290">
    <property type="entry name" value="Spermadhesin, CUB domain"/>
    <property type="match status" value="1"/>
</dbReference>
<evidence type="ECO:0000259" key="25">
    <source>
        <dbReference type="PROSITE" id="PS50060"/>
    </source>
</evidence>
<dbReference type="SMART" id="SM00192">
    <property type="entry name" value="LDLa"/>
    <property type="match status" value="3"/>
</dbReference>
<evidence type="ECO:0000256" key="10">
    <source>
        <dbReference type="ARBA" id="ARBA00022825"/>
    </source>
</evidence>
<dbReference type="PROSITE" id="PS50060">
    <property type="entry name" value="MAM_2"/>
    <property type="match status" value="5"/>
</dbReference>
<keyword evidence="6" id="KW-0479">Metal-binding</keyword>
<evidence type="ECO:0000259" key="23">
    <source>
        <dbReference type="PROSITE" id="PS01180"/>
    </source>
</evidence>
<dbReference type="Pfam" id="PF00431">
    <property type="entry name" value="CUB"/>
    <property type="match status" value="1"/>
</dbReference>
<dbReference type="PROSITE" id="PS51450">
    <property type="entry name" value="LRR"/>
    <property type="match status" value="1"/>
</dbReference>
<dbReference type="Pfam" id="PF00001">
    <property type="entry name" value="7tm_1"/>
    <property type="match status" value="1"/>
</dbReference>
<evidence type="ECO:0000256" key="21">
    <source>
        <dbReference type="PROSITE-ProRule" id="PRU00302"/>
    </source>
</evidence>
<keyword evidence="14 22" id="KW-0472">Membrane</keyword>
<dbReference type="SMART" id="SM00202">
    <property type="entry name" value="SR"/>
    <property type="match status" value="2"/>
</dbReference>
<evidence type="ECO:0000256" key="1">
    <source>
        <dbReference type="ARBA" id="ARBA00004651"/>
    </source>
</evidence>
<dbReference type="InterPro" id="IPR035914">
    <property type="entry name" value="Sperma_CUB_dom_sf"/>
</dbReference>
<keyword evidence="9" id="KW-0378">Hydrolase</keyword>
<dbReference type="FunFam" id="1.20.1070.10:FF:000393">
    <property type="entry name" value="Predicted protein"/>
    <property type="match status" value="1"/>
</dbReference>
<keyword evidence="13" id="KW-0297">G-protein coupled receptor</keyword>
<dbReference type="PROSITE" id="PS01209">
    <property type="entry name" value="LDLRA_1"/>
    <property type="match status" value="1"/>
</dbReference>
<dbReference type="Gene3D" id="3.80.10.10">
    <property type="entry name" value="Ribonuclease Inhibitor"/>
    <property type="match status" value="1"/>
</dbReference>
<dbReference type="GO" id="GO:0004672">
    <property type="term" value="F:protein kinase activity"/>
    <property type="evidence" value="ECO:0007669"/>
    <property type="project" value="InterPro"/>
</dbReference>
<feature type="domain" description="G-protein coupled receptors family 1 profile" evidence="26">
    <location>
        <begin position="2265"/>
        <end position="2529"/>
    </location>
</feature>
<feature type="domain" description="MAM" evidence="25">
    <location>
        <begin position="766"/>
        <end position="916"/>
    </location>
</feature>
<keyword evidence="18" id="KW-0807">Transducer</keyword>
<dbReference type="InterPro" id="IPR001611">
    <property type="entry name" value="Leu-rich_rpt"/>
</dbReference>
<dbReference type="SUPFAM" id="SSF81321">
    <property type="entry name" value="Family A G protein-coupled receptor-like"/>
    <property type="match status" value="1"/>
</dbReference>
<feature type="transmembrane region" description="Helical" evidence="22">
    <location>
        <begin position="2341"/>
        <end position="2361"/>
    </location>
</feature>
<dbReference type="InterPro" id="IPR057774">
    <property type="entry name" value="D8C_UMOD/GP2/OIT3-like"/>
</dbReference>
<evidence type="ECO:0000256" key="8">
    <source>
        <dbReference type="ARBA" id="ARBA00022737"/>
    </source>
</evidence>
<keyword evidence="5 22" id="KW-0812">Transmembrane</keyword>
<feature type="domain" description="SRCR" evidence="27">
    <location>
        <begin position="236"/>
        <end position="336"/>
    </location>
</feature>
<dbReference type="SUPFAM" id="SSF57424">
    <property type="entry name" value="LDL receptor-like module"/>
    <property type="match status" value="2"/>
</dbReference>
<dbReference type="CDD" id="cd00112">
    <property type="entry name" value="LDLa"/>
    <property type="match status" value="2"/>
</dbReference>
<feature type="domain" description="Protein kinase" evidence="24">
    <location>
        <begin position="2590"/>
        <end position="2828"/>
    </location>
</feature>
<feature type="transmembrane region" description="Helical" evidence="22">
    <location>
        <begin position="2373"/>
        <end position="2396"/>
    </location>
</feature>
<dbReference type="SMART" id="SM00365">
    <property type="entry name" value="LRR_SD22"/>
    <property type="match status" value="3"/>
</dbReference>
<protein>
    <submittedName>
        <fullName evidence="31">Uncharacterized protein</fullName>
    </submittedName>
</protein>
<evidence type="ECO:0000256" key="22">
    <source>
        <dbReference type="SAM" id="Phobius"/>
    </source>
</evidence>
<feature type="domain" description="MAM" evidence="25">
    <location>
        <begin position="1063"/>
        <end position="1222"/>
    </location>
</feature>
<dbReference type="GO" id="GO:0005524">
    <property type="term" value="F:ATP binding"/>
    <property type="evidence" value="ECO:0007669"/>
    <property type="project" value="InterPro"/>
</dbReference>
<dbReference type="PROSITE" id="PS50923">
    <property type="entry name" value="SUSHI"/>
    <property type="match status" value="1"/>
</dbReference>
<dbReference type="SMART" id="SM00369">
    <property type="entry name" value="LRR_TYP"/>
    <property type="match status" value="5"/>
</dbReference>
<dbReference type="InterPro" id="IPR000719">
    <property type="entry name" value="Prot_kinase_dom"/>
</dbReference>
<evidence type="ECO:0000259" key="26">
    <source>
        <dbReference type="PROSITE" id="PS50262"/>
    </source>
</evidence>
<dbReference type="Pfam" id="PF13855">
    <property type="entry name" value="LRR_8"/>
    <property type="match status" value="1"/>
</dbReference>
<dbReference type="Pfam" id="PF00530">
    <property type="entry name" value="SRCR"/>
    <property type="match status" value="2"/>
</dbReference>
<dbReference type="FunFam" id="2.60.120.290:FF:000013">
    <property type="entry name" value="Membrane frizzled-related protein"/>
    <property type="match status" value="1"/>
</dbReference>
<keyword evidence="32" id="KW-1185">Reference proteome</keyword>
<dbReference type="GO" id="GO:0005886">
    <property type="term" value="C:plasma membrane"/>
    <property type="evidence" value="ECO:0007669"/>
    <property type="project" value="UniProtKB-SubCell"/>
</dbReference>
<dbReference type="SMART" id="SM00159">
    <property type="entry name" value="PTX"/>
    <property type="match status" value="1"/>
</dbReference>
<evidence type="ECO:0000256" key="15">
    <source>
        <dbReference type="ARBA" id="ARBA00023157"/>
    </source>
</evidence>
<keyword evidence="2" id="KW-1003">Cell membrane</keyword>
<dbReference type="InterPro" id="IPR003591">
    <property type="entry name" value="Leu-rich_rpt_typical-subtyp"/>
</dbReference>
<feature type="disulfide bond" evidence="20">
    <location>
        <begin position="197"/>
        <end position="207"/>
    </location>
</feature>
<feature type="disulfide bond" evidence="20">
    <location>
        <begin position="261"/>
        <end position="325"/>
    </location>
</feature>
<evidence type="ECO:0000256" key="17">
    <source>
        <dbReference type="ARBA" id="ARBA00023180"/>
    </source>
</evidence>
<dbReference type="SMART" id="SM00137">
    <property type="entry name" value="MAM"/>
    <property type="match status" value="3"/>
</dbReference>
<dbReference type="InterPro" id="IPR013320">
    <property type="entry name" value="ConA-like_dom_sf"/>
</dbReference>
<proteinExistence type="predicted"/>
<dbReference type="InterPro" id="IPR001759">
    <property type="entry name" value="PTX_dom"/>
</dbReference>
<dbReference type="InterPro" id="IPR037524">
    <property type="entry name" value="PA14/GLEYA"/>
</dbReference>
<feature type="disulfide bond" evidence="19">
    <location>
        <begin position="934"/>
        <end position="952"/>
    </location>
</feature>
<evidence type="ECO:0000256" key="6">
    <source>
        <dbReference type="ARBA" id="ARBA00022723"/>
    </source>
</evidence>
<keyword evidence="7" id="KW-0732">Signal</keyword>
<dbReference type="Gene3D" id="2.60.120.260">
    <property type="entry name" value="Galactose-binding domain-like"/>
    <property type="match status" value="1"/>
</dbReference>
<dbReference type="PROSITE" id="PS00740">
    <property type="entry name" value="MAM_1"/>
    <property type="match status" value="1"/>
</dbReference>
<dbReference type="PANTHER" id="PTHR24372">
    <property type="entry name" value="GLYCOPROTEIN HORMONE RECEPTOR"/>
    <property type="match status" value="1"/>
</dbReference>
<dbReference type="Pfam" id="PF00084">
    <property type="entry name" value="Sushi"/>
    <property type="match status" value="1"/>
</dbReference>
<comment type="caution">
    <text evidence="20">Lacks conserved residue(s) required for the propagation of feature annotation.</text>
</comment>
<organism evidence="31 32">
    <name type="scientific">Pocillopora meandrina</name>
    <dbReference type="NCBI Taxonomy" id="46732"/>
    <lineage>
        <taxon>Eukaryota</taxon>
        <taxon>Metazoa</taxon>
        <taxon>Cnidaria</taxon>
        <taxon>Anthozoa</taxon>
        <taxon>Hexacorallia</taxon>
        <taxon>Scleractinia</taxon>
        <taxon>Astrocoeniina</taxon>
        <taxon>Pocilloporidae</taxon>
        <taxon>Pocillopora</taxon>
    </lineage>
</organism>
<dbReference type="InterPro" id="IPR011009">
    <property type="entry name" value="Kinase-like_dom_sf"/>
</dbReference>
<dbReference type="PROSITE" id="PS00420">
    <property type="entry name" value="SRCR_1"/>
    <property type="match status" value="2"/>
</dbReference>
<dbReference type="PANTHER" id="PTHR24372:SF77">
    <property type="entry name" value="G-PROTEIN COUPLED RECEPTORS FAMILY 1 PROFILE DOMAIN-CONTAINING PROTEIN"/>
    <property type="match status" value="1"/>
</dbReference>
<dbReference type="Pfam" id="PF13385">
    <property type="entry name" value="Laminin_G_3"/>
    <property type="match status" value="1"/>
</dbReference>
<dbReference type="SUPFAM" id="SSF49785">
    <property type="entry name" value="Galactose-binding domain-like"/>
    <property type="match status" value="1"/>
</dbReference>
<dbReference type="InterPro" id="IPR002172">
    <property type="entry name" value="LDrepeatLR_classA_rpt"/>
</dbReference>